<dbReference type="Proteomes" id="UP001333818">
    <property type="component" value="Unassembled WGS sequence"/>
</dbReference>
<sequence length="395" mass="43716">MTQFLKYSVSALLTTLFLTCAAQSLRASNLTSEKNPQISDSQSNSQVDSRTANLQIASLENHWAKPFIEKLAAQNLLDIPTSKIFQPEQVVSRAQLAAILQLAFLTQNTNYVTQRRWQGFDDVPPDHWAASAIMQTYESGILSGYNSRSFHPDEPVTKAQVLVAIANSLKLNNHKTNTPHSYLLTMYRDASQIPEFAVQSIATLTERGLVVNYPDPRVIAANGNVTKAELAALVYEALADQGRLPKIGSLYAIDPNRPLFTVAIAQVTRLEVSLSKRTVTAYQGDVKLKSYPIAVGRAGWETPLGTHRVLQMIEYPAWKNPFTGDVIQGADPENPLGERWIGFWTNGEDWSGFHGTPNRASVGQAVSHGCIRMYNEDIRELFTQVSPDTVVQVSN</sequence>
<dbReference type="AlphaFoldDB" id="A0AAW9PU76"/>
<keyword evidence="8 9" id="KW-0961">Cell wall biogenesis/degradation</keyword>
<keyword evidence="7 9" id="KW-0573">Peptidoglycan synthesis</keyword>
<feature type="domain" description="SLH" evidence="11">
    <location>
        <begin position="116"/>
        <end position="179"/>
    </location>
</feature>
<dbReference type="PROSITE" id="PS51272">
    <property type="entry name" value="SLH"/>
    <property type="match status" value="3"/>
</dbReference>
<dbReference type="EMBL" id="JAZBJZ010000073">
    <property type="protein sequence ID" value="MEE3718340.1"/>
    <property type="molecule type" value="Genomic_DNA"/>
</dbReference>
<comment type="caution">
    <text evidence="13">The sequence shown here is derived from an EMBL/GenBank/DDBJ whole genome shotgun (WGS) entry which is preliminary data.</text>
</comment>
<evidence type="ECO:0000256" key="3">
    <source>
        <dbReference type="ARBA" id="ARBA00022676"/>
    </source>
</evidence>
<dbReference type="PANTHER" id="PTHR30582">
    <property type="entry name" value="L,D-TRANSPEPTIDASE"/>
    <property type="match status" value="1"/>
</dbReference>
<evidence type="ECO:0000313" key="13">
    <source>
        <dbReference type="EMBL" id="MEE3718340.1"/>
    </source>
</evidence>
<protein>
    <submittedName>
        <fullName evidence="13">S-layer homology domain-containing protein</fullName>
    </submittedName>
</protein>
<gene>
    <name evidence="13" type="ORF">V2H45_16490</name>
</gene>
<feature type="active site" description="Proton donor/acceptor" evidence="9">
    <location>
        <position position="354"/>
    </location>
</feature>
<dbReference type="InterPro" id="IPR001119">
    <property type="entry name" value="SLH_dom"/>
</dbReference>
<dbReference type="GO" id="GO:0071972">
    <property type="term" value="F:peptidoglycan L,D-transpeptidase activity"/>
    <property type="evidence" value="ECO:0007669"/>
    <property type="project" value="TreeGrafter"/>
</dbReference>
<evidence type="ECO:0000313" key="14">
    <source>
        <dbReference type="Proteomes" id="UP001333818"/>
    </source>
</evidence>
<organism evidence="13 14">
    <name type="scientific">Tumidithrix elongata BACA0141</name>
    <dbReference type="NCBI Taxonomy" id="2716417"/>
    <lineage>
        <taxon>Bacteria</taxon>
        <taxon>Bacillati</taxon>
        <taxon>Cyanobacteriota</taxon>
        <taxon>Cyanophyceae</taxon>
        <taxon>Pseudanabaenales</taxon>
        <taxon>Pseudanabaenaceae</taxon>
        <taxon>Tumidithrix</taxon>
        <taxon>Tumidithrix elongata</taxon>
    </lineage>
</organism>
<proteinExistence type="inferred from homology"/>
<evidence type="ECO:0000256" key="4">
    <source>
        <dbReference type="ARBA" id="ARBA00022679"/>
    </source>
</evidence>
<keyword evidence="3" id="KW-0328">Glycosyltransferase</keyword>
<dbReference type="GO" id="GO:0005576">
    <property type="term" value="C:extracellular region"/>
    <property type="evidence" value="ECO:0007669"/>
    <property type="project" value="TreeGrafter"/>
</dbReference>
<evidence type="ECO:0000256" key="5">
    <source>
        <dbReference type="ARBA" id="ARBA00022801"/>
    </source>
</evidence>
<evidence type="ECO:0000256" key="9">
    <source>
        <dbReference type="PROSITE-ProRule" id="PRU01373"/>
    </source>
</evidence>
<evidence type="ECO:0000259" key="12">
    <source>
        <dbReference type="PROSITE" id="PS52029"/>
    </source>
</evidence>
<dbReference type="InterPro" id="IPR050979">
    <property type="entry name" value="LD-transpeptidase"/>
</dbReference>
<dbReference type="Pfam" id="PF03734">
    <property type="entry name" value="YkuD"/>
    <property type="match status" value="1"/>
</dbReference>
<dbReference type="PROSITE" id="PS52029">
    <property type="entry name" value="LD_TPASE"/>
    <property type="match status" value="1"/>
</dbReference>
<dbReference type="RefSeq" id="WP_330484773.1">
    <property type="nucleotide sequence ID" value="NZ_JAZBJZ010000073.1"/>
</dbReference>
<comment type="similarity">
    <text evidence="2">Belongs to the YkuD family.</text>
</comment>
<keyword evidence="10" id="KW-0732">Signal</keyword>
<feature type="active site" description="Nucleophile" evidence="9">
    <location>
        <position position="370"/>
    </location>
</feature>
<reference evidence="13" key="1">
    <citation type="submission" date="2024-01" db="EMBL/GenBank/DDBJ databases">
        <title>Bank of Algae and Cyanobacteria of the Azores (BACA) strain genomes.</title>
        <authorList>
            <person name="Luz R."/>
            <person name="Cordeiro R."/>
            <person name="Fonseca A."/>
            <person name="Goncalves V."/>
        </authorList>
    </citation>
    <scope>NUCLEOTIDE SEQUENCE</scope>
    <source>
        <strain evidence="13">BACA0141</strain>
    </source>
</reference>
<evidence type="ECO:0000256" key="8">
    <source>
        <dbReference type="ARBA" id="ARBA00023316"/>
    </source>
</evidence>
<feature type="domain" description="SLH" evidence="11">
    <location>
        <begin position="184"/>
        <end position="248"/>
    </location>
</feature>
<dbReference type="GO" id="GO:0018104">
    <property type="term" value="P:peptidoglycan-protein cross-linking"/>
    <property type="evidence" value="ECO:0007669"/>
    <property type="project" value="TreeGrafter"/>
</dbReference>
<dbReference type="CDD" id="cd16913">
    <property type="entry name" value="YkuD_like"/>
    <property type="match status" value="1"/>
</dbReference>
<evidence type="ECO:0000256" key="10">
    <source>
        <dbReference type="SAM" id="SignalP"/>
    </source>
</evidence>
<dbReference type="PANTHER" id="PTHR30582:SF24">
    <property type="entry name" value="L,D-TRANSPEPTIDASE ERFK_SRFK-RELATED"/>
    <property type="match status" value="1"/>
</dbReference>
<dbReference type="SUPFAM" id="SSF141523">
    <property type="entry name" value="L,D-transpeptidase catalytic domain-like"/>
    <property type="match status" value="1"/>
</dbReference>
<keyword evidence="5" id="KW-0378">Hydrolase</keyword>
<evidence type="ECO:0000259" key="11">
    <source>
        <dbReference type="PROSITE" id="PS51272"/>
    </source>
</evidence>
<evidence type="ECO:0000256" key="7">
    <source>
        <dbReference type="ARBA" id="ARBA00022984"/>
    </source>
</evidence>
<feature type="domain" description="L,D-TPase catalytic" evidence="12">
    <location>
        <begin position="268"/>
        <end position="394"/>
    </location>
</feature>
<evidence type="ECO:0000256" key="6">
    <source>
        <dbReference type="ARBA" id="ARBA00022960"/>
    </source>
</evidence>
<evidence type="ECO:0000256" key="2">
    <source>
        <dbReference type="ARBA" id="ARBA00005992"/>
    </source>
</evidence>
<accession>A0AAW9PU76</accession>
<name>A0AAW9PU76_9CYAN</name>
<feature type="domain" description="SLH" evidence="11">
    <location>
        <begin position="51"/>
        <end position="114"/>
    </location>
</feature>
<keyword evidence="14" id="KW-1185">Reference proteome</keyword>
<dbReference type="GO" id="GO:0071555">
    <property type="term" value="P:cell wall organization"/>
    <property type="evidence" value="ECO:0007669"/>
    <property type="project" value="UniProtKB-UniRule"/>
</dbReference>
<feature type="chain" id="PRO_5043712660" evidence="10">
    <location>
        <begin position="23"/>
        <end position="395"/>
    </location>
</feature>
<keyword evidence="6 9" id="KW-0133">Cell shape</keyword>
<feature type="signal peptide" evidence="10">
    <location>
        <begin position="1"/>
        <end position="22"/>
    </location>
</feature>
<dbReference type="GO" id="GO:0008360">
    <property type="term" value="P:regulation of cell shape"/>
    <property type="evidence" value="ECO:0007669"/>
    <property type="project" value="UniProtKB-UniRule"/>
</dbReference>
<comment type="pathway">
    <text evidence="1 9">Cell wall biogenesis; peptidoglycan biosynthesis.</text>
</comment>
<evidence type="ECO:0000256" key="1">
    <source>
        <dbReference type="ARBA" id="ARBA00004752"/>
    </source>
</evidence>
<dbReference type="InterPro" id="IPR005490">
    <property type="entry name" value="LD_TPept_cat_dom"/>
</dbReference>
<dbReference type="Pfam" id="PF00395">
    <property type="entry name" value="SLH"/>
    <property type="match status" value="3"/>
</dbReference>
<dbReference type="InterPro" id="IPR038063">
    <property type="entry name" value="Transpep_catalytic_dom"/>
</dbReference>
<keyword evidence="4" id="KW-0808">Transferase</keyword>
<dbReference type="GO" id="GO:0016757">
    <property type="term" value="F:glycosyltransferase activity"/>
    <property type="evidence" value="ECO:0007669"/>
    <property type="project" value="UniProtKB-KW"/>
</dbReference>
<dbReference type="Gene3D" id="2.40.440.10">
    <property type="entry name" value="L,D-transpeptidase catalytic domain-like"/>
    <property type="match status" value="1"/>
</dbReference>